<dbReference type="InterPro" id="IPR038379">
    <property type="entry name" value="SecE_sf"/>
</dbReference>
<keyword evidence="3 9" id="KW-1003">Cell membrane</keyword>
<dbReference type="Gene3D" id="1.20.5.1030">
    <property type="entry name" value="Preprotein translocase secy subunit"/>
    <property type="match status" value="1"/>
</dbReference>
<dbReference type="GO" id="GO:0043952">
    <property type="term" value="P:protein transport by the Sec complex"/>
    <property type="evidence" value="ECO:0007669"/>
    <property type="project" value="UniProtKB-UniRule"/>
</dbReference>
<evidence type="ECO:0000256" key="9">
    <source>
        <dbReference type="HAMAP-Rule" id="MF_00422"/>
    </source>
</evidence>
<dbReference type="GO" id="GO:0008320">
    <property type="term" value="F:protein transmembrane transporter activity"/>
    <property type="evidence" value="ECO:0007669"/>
    <property type="project" value="UniProtKB-UniRule"/>
</dbReference>
<organism evidence="10 11">
    <name type="scientific">Candidatus Nomurabacteria bacterium GW2011_GWA1_46_11</name>
    <dbReference type="NCBI Taxonomy" id="1618732"/>
    <lineage>
        <taxon>Bacteria</taxon>
        <taxon>Candidatus Nomuraibacteriota</taxon>
    </lineage>
</organism>
<dbReference type="NCBIfam" id="TIGR00964">
    <property type="entry name" value="secE_bact"/>
    <property type="match status" value="1"/>
</dbReference>
<evidence type="ECO:0000256" key="1">
    <source>
        <dbReference type="ARBA" id="ARBA00004370"/>
    </source>
</evidence>
<evidence type="ECO:0000256" key="3">
    <source>
        <dbReference type="ARBA" id="ARBA00022475"/>
    </source>
</evidence>
<evidence type="ECO:0000313" key="11">
    <source>
        <dbReference type="Proteomes" id="UP000034107"/>
    </source>
</evidence>
<name>A0A0G1RM66_9BACT</name>
<dbReference type="PANTHER" id="PTHR33910:SF1">
    <property type="entry name" value="PROTEIN TRANSLOCASE SUBUNIT SECE"/>
    <property type="match status" value="1"/>
</dbReference>
<dbReference type="Proteomes" id="UP000034107">
    <property type="component" value="Unassembled WGS sequence"/>
</dbReference>
<dbReference type="GO" id="GO:0065002">
    <property type="term" value="P:intracellular protein transmembrane transport"/>
    <property type="evidence" value="ECO:0007669"/>
    <property type="project" value="UniProtKB-UniRule"/>
</dbReference>
<evidence type="ECO:0000256" key="7">
    <source>
        <dbReference type="ARBA" id="ARBA00023010"/>
    </source>
</evidence>
<proteinExistence type="inferred from homology"/>
<evidence type="ECO:0000256" key="4">
    <source>
        <dbReference type="ARBA" id="ARBA00022692"/>
    </source>
</evidence>
<evidence type="ECO:0000256" key="8">
    <source>
        <dbReference type="ARBA" id="ARBA00023136"/>
    </source>
</evidence>
<dbReference type="InterPro" id="IPR005807">
    <property type="entry name" value="SecE_bac"/>
</dbReference>
<accession>A0A0G1RM66</accession>
<comment type="subunit">
    <text evidence="9">Component of the Sec protein translocase complex. Heterotrimer consisting of SecY, SecE and SecG subunits. The heterotrimers can form oligomers, although 1 heterotrimer is thought to be able to translocate proteins. Interacts with the ribosome. Interacts with SecDF, and other proteins may be involved. Interacts with SecA.</text>
</comment>
<dbReference type="InterPro" id="IPR001901">
    <property type="entry name" value="Translocase_SecE/Sec61-g"/>
</dbReference>
<reference evidence="10 11" key="1">
    <citation type="journal article" date="2015" name="Nature">
        <title>rRNA introns, odd ribosomes, and small enigmatic genomes across a large radiation of phyla.</title>
        <authorList>
            <person name="Brown C.T."/>
            <person name="Hug L.A."/>
            <person name="Thomas B.C."/>
            <person name="Sharon I."/>
            <person name="Castelle C.J."/>
            <person name="Singh A."/>
            <person name="Wilkins M.J."/>
            <person name="Williams K.H."/>
            <person name="Banfield J.F."/>
        </authorList>
    </citation>
    <scope>NUCLEOTIDE SEQUENCE [LARGE SCALE GENOMIC DNA]</scope>
</reference>
<dbReference type="PANTHER" id="PTHR33910">
    <property type="entry name" value="PROTEIN TRANSLOCASE SUBUNIT SECE"/>
    <property type="match status" value="1"/>
</dbReference>
<protein>
    <recommendedName>
        <fullName evidence="9">Protein translocase subunit SecE</fullName>
    </recommendedName>
</protein>
<evidence type="ECO:0000313" key="10">
    <source>
        <dbReference type="EMBL" id="KKU22020.1"/>
    </source>
</evidence>
<evidence type="ECO:0000256" key="2">
    <source>
        <dbReference type="ARBA" id="ARBA00022448"/>
    </source>
</evidence>
<keyword evidence="2 9" id="KW-0813">Transport</keyword>
<dbReference type="GO" id="GO:0005886">
    <property type="term" value="C:plasma membrane"/>
    <property type="evidence" value="ECO:0007669"/>
    <property type="project" value="UniProtKB-SubCell"/>
</dbReference>
<dbReference type="EMBL" id="LCLS01000007">
    <property type="protein sequence ID" value="KKU22020.1"/>
    <property type="molecule type" value="Genomic_DNA"/>
</dbReference>
<evidence type="ECO:0000256" key="5">
    <source>
        <dbReference type="ARBA" id="ARBA00022927"/>
    </source>
</evidence>
<sequence length="86" mass="9905">MTIIAKESNIKRALRGAFLRGKTNVMSSITEYLKETRTELKHVIWPSRSQTFYYTLIVILLSVVVAYYLGVFDYLFSLLLGRVIAI</sequence>
<gene>
    <name evidence="9" type="primary">secE</name>
    <name evidence="10" type="ORF">UX31_C0007G0006</name>
</gene>
<keyword evidence="5 9" id="KW-0653">Protein transport</keyword>
<comment type="caution">
    <text evidence="10">The sequence shown here is derived from an EMBL/GenBank/DDBJ whole genome shotgun (WGS) entry which is preliminary data.</text>
</comment>
<keyword evidence="4 9" id="KW-0812">Transmembrane</keyword>
<feature type="transmembrane region" description="Helical" evidence="9">
    <location>
        <begin position="51"/>
        <end position="70"/>
    </location>
</feature>
<keyword evidence="8 9" id="KW-0472">Membrane</keyword>
<comment type="similarity">
    <text evidence="9">Belongs to the SecE/SEC61-gamma family.</text>
</comment>
<dbReference type="Pfam" id="PF00584">
    <property type="entry name" value="SecE"/>
    <property type="match status" value="1"/>
</dbReference>
<comment type="subcellular location">
    <subcellularLocation>
        <location evidence="9">Cell membrane</location>
        <topology evidence="9">Single-pass membrane protein</topology>
    </subcellularLocation>
    <subcellularLocation>
        <location evidence="1">Membrane</location>
    </subcellularLocation>
</comment>
<keyword evidence="7 9" id="KW-0811">Translocation</keyword>
<evidence type="ECO:0000256" key="6">
    <source>
        <dbReference type="ARBA" id="ARBA00022989"/>
    </source>
</evidence>
<dbReference type="AlphaFoldDB" id="A0A0G1RM66"/>
<dbReference type="GO" id="GO:0009306">
    <property type="term" value="P:protein secretion"/>
    <property type="evidence" value="ECO:0007669"/>
    <property type="project" value="UniProtKB-UniRule"/>
</dbReference>
<keyword evidence="6 9" id="KW-1133">Transmembrane helix</keyword>
<dbReference type="GO" id="GO:0006605">
    <property type="term" value="P:protein targeting"/>
    <property type="evidence" value="ECO:0007669"/>
    <property type="project" value="UniProtKB-UniRule"/>
</dbReference>
<comment type="function">
    <text evidence="9">Essential subunit of the Sec protein translocation channel SecYEG. Clamps together the 2 halves of SecY. May contact the channel plug during translocation.</text>
</comment>
<dbReference type="HAMAP" id="MF_00422">
    <property type="entry name" value="SecE"/>
    <property type="match status" value="1"/>
</dbReference>